<dbReference type="SMART" id="SM00287">
    <property type="entry name" value="SH3b"/>
    <property type="match status" value="1"/>
</dbReference>
<feature type="chain" id="PRO_5006633256" evidence="3">
    <location>
        <begin position="21"/>
        <end position="251"/>
    </location>
</feature>
<keyword evidence="2" id="KW-0812">Transmembrane</keyword>
<organism evidence="5">
    <name type="scientific">Lentimicrobium saccharophilum</name>
    <dbReference type="NCBI Taxonomy" id="1678841"/>
    <lineage>
        <taxon>Bacteria</taxon>
        <taxon>Pseudomonadati</taxon>
        <taxon>Bacteroidota</taxon>
        <taxon>Bacteroidia</taxon>
        <taxon>Bacteroidales</taxon>
        <taxon>Lentimicrobiaceae</taxon>
        <taxon>Lentimicrobium</taxon>
    </lineage>
</organism>
<dbReference type="SUPFAM" id="SSF48452">
    <property type="entry name" value="TPR-like"/>
    <property type="match status" value="1"/>
</dbReference>
<name>A0A0S7BX73_9BACT</name>
<evidence type="ECO:0000256" key="1">
    <source>
        <dbReference type="PROSITE-ProRule" id="PRU00339"/>
    </source>
</evidence>
<feature type="signal peptide" evidence="3">
    <location>
        <begin position="1"/>
        <end position="20"/>
    </location>
</feature>
<dbReference type="InterPro" id="IPR003646">
    <property type="entry name" value="SH3-like_bac-type"/>
</dbReference>
<dbReference type="EMBL" id="DF968182">
    <property type="protein sequence ID" value="GAP42786.1"/>
    <property type="molecule type" value="Genomic_DNA"/>
</dbReference>
<sequence>MKLKTAIVIVFAGFYLSLSANPQADYEKANKAYMAGFYENAISIYERILENGVAAPDLYYNLGNAYFKIDDIPSAILNYERALKSDPGNEDYQYNLRVANNKIVDKIDVLPELFYIRWWKGLKLLLSPDGWAKLALFSFTLIFITVAVFLLSSRMGARKLIFSFGLLLLLINLISGIIAWQTYRDAKDQKTAIIFTPTLPVKSSPDESSIDLFVIHEGLKVTVIDKIGEWQEIRIANGSKGWIKAGQIKPI</sequence>
<keyword evidence="2" id="KW-1133">Transmembrane helix</keyword>
<evidence type="ECO:0000313" key="5">
    <source>
        <dbReference type="EMBL" id="GAP42786.1"/>
    </source>
</evidence>
<gene>
    <name evidence="5" type="ORF">TBC1_11925</name>
</gene>
<dbReference type="OrthoDB" id="9776208at2"/>
<evidence type="ECO:0000313" key="6">
    <source>
        <dbReference type="Proteomes" id="UP000053091"/>
    </source>
</evidence>
<dbReference type="InterPro" id="IPR019734">
    <property type="entry name" value="TPR_rpt"/>
</dbReference>
<dbReference type="Gene3D" id="1.25.40.10">
    <property type="entry name" value="Tetratricopeptide repeat domain"/>
    <property type="match status" value="1"/>
</dbReference>
<dbReference type="PROSITE" id="PS51781">
    <property type="entry name" value="SH3B"/>
    <property type="match status" value="1"/>
</dbReference>
<feature type="transmembrane region" description="Helical" evidence="2">
    <location>
        <begin position="160"/>
        <end position="180"/>
    </location>
</feature>
<feature type="transmembrane region" description="Helical" evidence="2">
    <location>
        <begin position="131"/>
        <end position="151"/>
    </location>
</feature>
<keyword evidence="3" id="KW-0732">Signal</keyword>
<keyword evidence="1" id="KW-0802">TPR repeat</keyword>
<dbReference type="Pfam" id="PF00515">
    <property type="entry name" value="TPR_1"/>
    <property type="match status" value="1"/>
</dbReference>
<proteinExistence type="predicted"/>
<dbReference type="PROSITE" id="PS50293">
    <property type="entry name" value="TPR_REGION"/>
    <property type="match status" value="1"/>
</dbReference>
<keyword evidence="2" id="KW-0472">Membrane</keyword>
<protein>
    <submittedName>
        <fullName evidence="5">Protein containing bacterial SH3 domain and TPR repeat</fullName>
    </submittedName>
</protein>
<feature type="domain" description="SH3b" evidence="4">
    <location>
        <begin position="189"/>
        <end position="251"/>
    </location>
</feature>
<accession>A0A0S7BX73</accession>
<feature type="repeat" description="TPR" evidence="1">
    <location>
        <begin position="56"/>
        <end position="89"/>
    </location>
</feature>
<dbReference type="PROSITE" id="PS50005">
    <property type="entry name" value="TPR"/>
    <property type="match status" value="1"/>
</dbReference>
<evidence type="ECO:0000256" key="2">
    <source>
        <dbReference type="SAM" id="Phobius"/>
    </source>
</evidence>
<evidence type="ECO:0000256" key="3">
    <source>
        <dbReference type="SAM" id="SignalP"/>
    </source>
</evidence>
<dbReference type="SMART" id="SM00028">
    <property type="entry name" value="TPR"/>
    <property type="match status" value="1"/>
</dbReference>
<dbReference type="InterPro" id="IPR011990">
    <property type="entry name" value="TPR-like_helical_dom_sf"/>
</dbReference>
<dbReference type="Proteomes" id="UP000053091">
    <property type="component" value="Unassembled WGS sequence"/>
</dbReference>
<reference evidence="5" key="1">
    <citation type="journal article" date="2015" name="Genome Announc.">
        <title>Draft Genome Sequence of Bacteroidales Strain TBC1, a Novel Isolate from a Methanogenic Wastewater Treatment System.</title>
        <authorList>
            <person name="Tourlousse D.M."/>
            <person name="Matsuura N."/>
            <person name="Sun L."/>
            <person name="Toyonaga M."/>
            <person name="Kuroda K."/>
            <person name="Ohashi A."/>
            <person name="Cruz R."/>
            <person name="Yamaguchi T."/>
            <person name="Sekiguchi Y."/>
        </authorList>
    </citation>
    <scope>NUCLEOTIDE SEQUENCE [LARGE SCALE GENOMIC DNA]</scope>
    <source>
        <strain evidence="5">TBC1</strain>
    </source>
</reference>
<dbReference type="Gene3D" id="2.30.30.40">
    <property type="entry name" value="SH3 Domains"/>
    <property type="match status" value="1"/>
</dbReference>
<dbReference type="RefSeq" id="WP_062039142.1">
    <property type="nucleotide sequence ID" value="NZ_DF968182.1"/>
</dbReference>
<keyword evidence="6" id="KW-1185">Reference proteome</keyword>
<dbReference type="STRING" id="1678841.TBC1_11925"/>
<dbReference type="AlphaFoldDB" id="A0A0S7BX73"/>
<evidence type="ECO:0000259" key="4">
    <source>
        <dbReference type="PROSITE" id="PS51781"/>
    </source>
</evidence>